<feature type="compositionally biased region" description="Polar residues" evidence="2">
    <location>
        <begin position="232"/>
        <end position="264"/>
    </location>
</feature>
<feature type="region of interest" description="Disordered" evidence="2">
    <location>
        <begin position="229"/>
        <end position="342"/>
    </location>
</feature>
<feature type="compositionally biased region" description="Polar residues" evidence="2">
    <location>
        <begin position="273"/>
        <end position="293"/>
    </location>
</feature>
<protein>
    <recommendedName>
        <fullName evidence="3">C2H2-type domain-containing protein</fullName>
    </recommendedName>
</protein>
<feature type="non-terminal residue" evidence="4">
    <location>
        <position position="383"/>
    </location>
</feature>
<dbReference type="EMBL" id="BMAT01007661">
    <property type="protein sequence ID" value="GFR68804.1"/>
    <property type="molecule type" value="Genomic_DNA"/>
</dbReference>
<dbReference type="Pfam" id="PF00096">
    <property type="entry name" value="zf-C2H2"/>
    <property type="match status" value="1"/>
</dbReference>
<evidence type="ECO:0000313" key="4">
    <source>
        <dbReference type="EMBL" id="GFR68804.1"/>
    </source>
</evidence>
<feature type="compositionally biased region" description="Low complexity" evidence="2">
    <location>
        <begin position="106"/>
        <end position="129"/>
    </location>
</feature>
<comment type="caution">
    <text evidence="4">The sequence shown here is derived from an EMBL/GenBank/DDBJ whole genome shotgun (WGS) entry which is preliminary data.</text>
</comment>
<gene>
    <name evidence="4" type="ORF">ElyMa_003743100</name>
</gene>
<evidence type="ECO:0000313" key="5">
    <source>
        <dbReference type="Proteomes" id="UP000762676"/>
    </source>
</evidence>
<feature type="compositionally biased region" description="Basic and acidic residues" evidence="2">
    <location>
        <begin position="74"/>
        <end position="98"/>
    </location>
</feature>
<keyword evidence="1" id="KW-0479">Metal-binding</keyword>
<proteinExistence type="predicted"/>
<dbReference type="PROSITE" id="PS50157">
    <property type="entry name" value="ZINC_FINGER_C2H2_2"/>
    <property type="match status" value="1"/>
</dbReference>
<dbReference type="InterPro" id="IPR013087">
    <property type="entry name" value="Znf_C2H2_type"/>
</dbReference>
<dbReference type="PROSITE" id="PS00028">
    <property type="entry name" value="ZINC_FINGER_C2H2_1"/>
    <property type="match status" value="1"/>
</dbReference>
<feature type="region of interest" description="Disordered" evidence="2">
    <location>
        <begin position="69"/>
        <end position="214"/>
    </location>
</feature>
<dbReference type="SUPFAM" id="SSF57667">
    <property type="entry name" value="beta-beta-alpha zinc fingers"/>
    <property type="match status" value="1"/>
</dbReference>
<feature type="compositionally biased region" description="Polar residues" evidence="2">
    <location>
        <begin position="158"/>
        <end position="202"/>
    </location>
</feature>
<dbReference type="SMART" id="SM00355">
    <property type="entry name" value="ZnF_C2H2"/>
    <property type="match status" value="1"/>
</dbReference>
<organism evidence="4 5">
    <name type="scientific">Elysia marginata</name>
    <dbReference type="NCBI Taxonomy" id="1093978"/>
    <lineage>
        <taxon>Eukaryota</taxon>
        <taxon>Metazoa</taxon>
        <taxon>Spiralia</taxon>
        <taxon>Lophotrochozoa</taxon>
        <taxon>Mollusca</taxon>
        <taxon>Gastropoda</taxon>
        <taxon>Heterobranchia</taxon>
        <taxon>Euthyneura</taxon>
        <taxon>Panpulmonata</taxon>
        <taxon>Sacoglossa</taxon>
        <taxon>Placobranchoidea</taxon>
        <taxon>Plakobranchidae</taxon>
        <taxon>Elysia</taxon>
    </lineage>
</organism>
<dbReference type="Gene3D" id="3.30.160.60">
    <property type="entry name" value="Classic Zinc Finger"/>
    <property type="match status" value="1"/>
</dbReference>
<name>A0AAV4F6A9_9GAST</name>
<evidence type="ECO:0000256" key="2">
    <source>
        <dbReference type="SAM" id="MobiDB-lite"/>
    </source>
</evidence>
<keyword evidence="1" id="KW-0863">Zinc-finger</keyword>
<evidence type="ECO:0000256" key="1">
    <source>
        <dbReference type="PROSITE-ProRule" id="PRU00042"/>
    </source>
</evidence>
<dbReference type="AlphaFoldDB" id="A0AAV4F6A9"/>
<keyword evidence="5" id="KW-1185">Reference proteome</keyword>
<dbReference type="InterPro" id="IPR036236">
    <property type="entry name" value="Znf_C2H2_sf"/>
</dbReference>
<keyword evidence="1" id="KW-0862">Zinc</keyword>
<evidence type="ECO:0000259" key="3">
    <source>
        <dbReference type="PROSITE" id="PS50157"/>
    </source>
</evidence>
<dbReference type="Proteomes" id="UP000762676">
    <property type="component" value="Unassembled WGS sequence"/>
</dbReference>
<reference evidence="4 5" key="1">
    <citation type="journal article" date="2021" name="Elife">
        <title>Chloroplast acquisition without the gene transfer in kleptoplastic sea slugs, Plakobranchus ocellatus.</title>
        <authorList>
            <person name="Maeda T."/>
            <person name="Takahashi S."/>
            <person name="Yoshida T."/>
            <person name="Shimamura S."/>
            <person name="Takaki Y."/>
            <person name="Nagai Y."/>
            <person name="Toyoda A."/>
            <person name="Suzuki Y."/>
            <person name="Arimoto A."/>
            <person name="Ishii H."/>
            <person name="Satoh N."/>
            <person name="Nishiyama T."/>
            <person name="Hasebe M."/>
            <person name="Maruyama T."/>
            <person name="Minagawa J."/>
            <person name="Obokata J."/>
            <person name="Shigenobu S."/>
        </authorList>
    </citation>
    <scope>NUCLEOTIDE SEQUENCE [LARGE SCALE GENOMIC DNA]</scope>
</reference>
<feature type="domain" description="C2H2-type" evidence="3">
    <location>
        <begin position="353"/>
        <end position="381"/>
    </location>
</feature>
<accession>A0AAV4F6A9</accession>
<dbReference type="GO" id="GO:0008270">
    <property type="term" value="F:zinc ion binding"/>
    <property type="evidence" value="ECO:0007669"/>
    <property type="project" value="UniProtKB-KW"/>
</dbReference>
<feature type="compositionally biased region" description="Polar residues" evidence="2">
    <location>
        <begin position="326"/>
        <end position="342"/>
    </location>
</feature>
<sequence length="383" mass="42034">MDYDSSTKFISSLAKFLQSLCNGYVEFDNGVQVIGHLYLNVDTGKTIDYVLNEKVCKTDENSVTFISNSFHAQPAEKPKPPGKRSERDAEKTDLKSEAENSNQIELRGSSAASLSSSRSQSSNSSNAGSKRPLSPSKQESVKSGHVAPRNKRSRSDIDSNATHSVSENTEPSSKETLYQQSLSHEASSFSEPYQQNFFTGDENSLGDGPEQRDIKPAFDTDITFIKEEYAPSLQSENQTMQVTDDGTQGDSSSGYPHSYINQQFHPGGYAGESNYNPNQRSTFNPAGFNSGNAQMEGGDGSNDPSELSLGDALTLSQNEKRPECNQELSSASVPETESLTPSSVNWSVFDTNMVCPLCNKEFKRKDNLRVHMRNKHKIGDPTV</sequence>